<feature type="region of interest" description="Disordered" evidence="1">
    <location>
        <begin position="215"/>
        <end position="276"/>
    </location>
</feature>
<proteinExistence type="predicted"/>
<evidence type="ECO:0000313" key="2">
    <source>
        <dbReference type="EMBL" id="KAK0369003.1"/>
    </source>
</evidence>
<dbReference type="Proteomes" id="UP001169217">
    <property type="component" value="Unassembled WGS sequence"/>
</dbReference>
<name>A0ABQ9PCV6_9PEZI</name>
<evidence type="ECO:0000313" key="3">
    <source>
        <dbReference type="Proteomes" id="UP001169217"/>
    </source>
</evidence>
<dbReference type="EMBL" id="JARUPT010000726">
    <property type="protein sequence ID" value="KAK0369003.1"/>
    <property type="molecule type" value="Genomic_DNA"/>
</dbReference>
<comment type="caution">
    <text evidence="2">The sequence shown here is derived from an EMBL/GenBank/DDBJ whole genome shotgun (WGS) entry which is preliminary data.</text>
</comment>
<evidence type="ECO:0000256" key="1">
    <source>
        <dbReference type="SAM" id="MobiDB-lite"/>
    </source>
</evidence>
<protein>
    <submittedName>
        <fullName evidence="2">Uncharacterized protein</fullName>
    </submittedName>
</protein>
<organism evidence="2 3">
    <name type="scientific">Colletotrichum limetticola</name>
    <dbReference type="NCBI Taxonomy" id="1209924"/>
    <lineage>
        <taxon>Eukaryota</taxon>
        <taxon>Fungi</taxon>
        <taxon>Dikarya</taxon>
        <taxon>Ascomycota</taxon>
        <taxon>Pezizomycotina</taxon>
        <taxon>Sordariomycetes</taxon>
        <taxon>Hypocreomycetidae</taxon>
        <taxon>Glomerellales</taxon>
        <taxon>Glomerellaceae</taxon>
        <taxon>Colletotrichum</taxon>
        <taxon>Colletotrichum acutatum species complex</taxon>
    </lineage>
</organism>
<gene>
    <name evidence="2" type="ORF">CLIM01_13646</name>
</gene>
<sequence length="314" mass="35362">MDSPSVLLYRTALLKIQRPDSSILSTEGKELLYITPDGFVGGTGPMASYLMQEDMMDERAEITHYSAQPICNHVWEFQTKAGSFQLTFTSHWQEFVHLRSYISCEVFRYVATTSFPRTPGEVTVQMFPSGRKIGRASQMWFSHRDSPIICSVDIDIKENERIVVFKPQNQRLAPVISEALPIMTTVSNETATGPVTKSDDPDFKLSEGASWITLDDGYGRESMPRSTTIDDDSRKACTRADSRALHDNADSPAEATEQQYNRQHKSRTEQNLSEQGLRMSIVTSDRHPDIGHMEGSPCRGDAEDDLCIVARPWQ</sequence>
<reference evidence="2" key="1">
    <citation type="submission" date="2023-04" db="EMBL/GenBank/DDBJ databases">
        <title>Colletotrichum limetticola genome sequence.</title>
        <authorList>
            <person name="Baroncelli R."/>
        </authorList>
    </citation>
    <scope>NUCLEOTIDE SEQUENCE</scope>
    <source>
        <strain evidence="2">KLA-Anderson</strain>
    </source>
</reference>
<feature type="compositionally biased region" description="Basic and acidic residues" evidence="1">
    <location>
        <begin position="231"/>
        <end position="249"/>
    </location>
</feature>
<accession>A0ABQ9PCV6</accession>
<keyword evidence="3" id="KW-1185">Reference proteome</keyword>